<accession>A0A8J2VES6</accession>
<name>A0A8J2VES6_9FLAO</name>
<reference evidence="3" key="1">
    <citation type="journal article" date="2014" name="Int. J. Syst. Evol. Microbiol.">
        <title>Complete genome sequence of Corynebacterium casei LMG S-19264T (=DSM 44701T), isolated from a smear-ripened cheese.</title>
        <authorList>
            <consortium name="US DOE Joint Genome Institute (JGI-PGF)"/>
            <person name="Walter F."/>
            <person name="Albersmeier A."/>
            <person name="Kalinowski J."/>
            <person name="Ruckert C."/>
        </authorList>
    </citation>
    <scope>NUCLEOTIDE SEQUENCE</scope>
    <source>
        <strain evidence="3">CGMCC 1.12924</strain>
    </source>
</reference>
<evidence type="ECO:0000259" key="2">
    <source>
        <dbReference type="Pfam" id="PF18962"/>
    </source>
</evidence>
<sequence length="1571" mass="170250">MAAMTLFLITFLSVTSQNPGDFRSTQSGNWDNASSWETYNGASWVNAGAAPSSTFAGAVHIRTGHEILFSIENQDTQFLPNGAVFIEGGEFKIFITSNGNQQYNLSVNHFTLNSGFFIMESGNNPQLILRVISSFNINGGYLDYQGGGPNSSLYIDVEGDVSVTAGLLLISPNLNRSGLYLVGNNTQNITITHNISPVAAQRFFIAEGSTHTINEIYNGNDATPQVTVFGSIPGYETDVREGFIGLHERTTNNNLFINNSGAGVNLSTDRTIGGTLHLQDGTLFRDGNNFTMASGATINRSGGIVNEAPTFAGTINLEYSQHTLQIPTALEMPDADIIQNVTISTDNGVKATKDFKINNVLNLTATNPHPDYGSLELVNDYGNYAQLTYGTTGYNNSTLSHNNFDSHVLMMAPNATTTGIGDVTGTIRREGLLPNTSYDFGNHHTRLTFKPVNGSPIPPAVNVLVSRGLYGEHADNTEGIDINGTTADRAAVKRLYQVRYEGVALTESQFTLRMAYQADEIGGNDTESIISWDHHLPYAAKTPHEHGRTNFDSNVHWVELSNHKVSYLAREGSTTFTKYWMISEKEYTDDYVWLGAADSDWNNVSNWSSGKVPNETADVLIPSAIRYDFPPIIDVTSGYSDELNNTAVGFEEVRMRTLEIAATAVLTVEDGKRIKMYGGPNQNSGGSNINFTTWFDNGTFLPGTGTVQFITAGETTTSTVGGSTRFYDLIVGDNYSDPAYEYSILQLQDGSRVEVENEISFHSVDDEIDTRSFPNTIAYVGNNQEVITTNGDYIGYHSLELSGTGTTLLPAEIDIYGNLIVNQETGLNITNTPINFYGLPTTDQFILSDVLTTLTLNEVEVDNKNVTSELEELTIHDLDLINGTFRAGDNANVILTNLLTRTNGYLGGTGTITFEGPSNLTGYFEDNLATPSIHLNKNAAFIFPEALGISGNLILEQGTVDLNTQTLSLGGNVVRTAGYTGYVDATEATILFTGDNPQTIDNDAFLDNTVENITNNGTGGPSLSSELQLTGILKLNNGDFQSNGHLVFISTETKTALMDRVIVGATISGEVTIERFFKARRAFRLFSSPVNTATTIRANWQEGVNNTTNNPAQNQNPTPGYGIHITGSVNGANGFDATPSGNPSLFSYDNPTQSWSSAANTNATTIQAGTPYRFLVRGDRSINVTSNSTEPTNTRLRTKGVPVTGTQINNAMGLAAGDSNFIGNPYQAPVDMSLVVGASVNINPNFYMIWDPTVGGQNPVPGTPGGRGAFVTIDLEDNTNTVDGEGNSEANQFLQPGQAAFVFTVADGHPQTSVIFEETYKNVEQPLTATFSLISDIKLLLYSAENFAGGHSATDGLRIKFKADGNNEVDTFDAPKFSNLDESLAANNNEALLSIESRALPQDEEVIQLYLNTFRATNYVFEARLNLLQGVTAYLRDHYTGTVTALSNNNNTLIDFSVDPAEPESVATNRFDIIFEEIVLSNPDAHTANEWLLYPNPATGDEVYVSTAAHTSGTLKLAFYTMQGQLVHTTHETIQSNGTVHTDISSLSSGIYVVKITDEQNHHKALKLIVQ</sequence>
<dbReference type="EMBL" id="BMGK01000018">
    <property type="protein sequence ID" value="GGE01960.1"/>
    <property type="molecule type" value="Genomic_DNA"/>
</dbReference>
<evidence type="ECO:0000313" key="4">
    <source>
        <dbReference type="Proteomes" id="UP000652231"/>
    </source>
</evidence>
<keyword evidence="1" id="KW-0732">Signal</keyword>
<keyword evidence="4" id="KW-1185">Reference proteome</keyword>
<dbReference type="NCBIfam" id="TIGR04183">
    <property type="entry name" value="Por_Secre_tail"/>
    <property type="match status" value="1"/>
</dbReference>
<evidence type="ECO:0000256" key="1">
    <source>
        <dbReference type="ARBA" id="ARBA00022729"/>
    </source>
</evidence>
<dbReference type="Proteomes" id="UP000652231">
    <property type="component" value="Unassembled WGS sequence"/>
</dbReference>
<evidence type="ECO:0000313" key="3">
    <source>
        <dbReference type="EMBL" id="GGE01960.1"/>
    </source>
</evidence>
<proteinExistence type="predicted"/>
<organism evidence="3 4">
    <name type="scientific">Planktosalinus lacus</name>
    <dbReference type="NCBI Taxonomy" id="1526573"/>
    <lineage>
        <taxon>Bacteria</taxon>
        <taxon>Pseudomonadati</taxon>
        <taxon>Bacteroidota</taxon>
        <taxon>Flavobacteriia</taxon>
        <taxon>Flavobacteriales</taxon>
        <taxon>Flavobacteriaceae</taxon>
        <taxon>Planktosalinus</taxon>
    </lineage>
</organism>
<gene>
    <name evidence="3" type="ORF">GCM10011312_26670</name>
</gene>
<feature type="domain" description="Secretion system C-terminal sorting" evidence="2">
    <location>
        <begin position="1493"/>
        <end position="1570"/>
    </location>
</feature>
<protein>
    <recommendedName>
        <fullName evidence="2">Secretion system C-terminal sorting domain-containing protein</fullName>
    </recommendedName>
</protein>
<reference evidence="3" key="2">
    <citation type="submission" date="2020-09" db="EMBL/GenBank/DDBJ databases">
        <authorList>
            <person name="Sun Q."/>
            <person name="Zhou Y."/>
        </authorList>
    </citation>
    <scope>NUCLEOTIDE SEQUENCE</scope>
    <source>
        <strain evidence="3">CGMCC 1.12924</strain>
    </source>
</reference>
<dbReference type="Pfam" id="PF18962">
    <property type="entry name" value="Por_Secre_tail"/>
    <property type="match status" value="1"/>
</dbReference>
<comment type="caution">
    <text evidence="3">The sequence shown here is derived from an EMBL/GenBank/DDBJ whole genome shotgun (WGS) entry which is preliminary data.</text>
</comment>
<dbReference type="InterPro" id="IPR026444">
    <property type="entry name" value="Secre_tail"/>
</dbReference>